<organism evidence="2 3">
    <name type="scientific">Sphingobacterium phlebotomi</name>
    <dbReference type="NCBI Taxonomy" id="2605433"/>
    <lineage>
        <taxon>Bacteria</taxon>
        <taxon>Pseudomonadati</taxon>
        <taxon>Bacteroidota</taxon>
        <taxon>Sphingobacteriia</taxon>
        <taxon>Sphingobacteriales</taxon>
        <taxon>Sphingobacteriaceae</taxon>
        <taxon>Sphingobacterium</taxon>
    </lineage>
</organism>
<evidence type="ECO:0000313" key="3">
    <source>
        <dbReference type="Proteomes" id="UP000322362"/>
    </source>
</evidence>
<evidence type="ECO:0000313" key="2">
    <source>
        <dbReference type="EMBL" id="TYR38482.1"/>
    </source>
</evidence>
<dbReference type="PANTHER" id="PTHR47791:SF4">
    <property type="entry name" value="(PUTATIVE SECRETED PROTEIN)-RELATED"/>
    <property type="match status" value="1"/>
</dbReference>
<sequence length="396" mass="45774">MKRVFLLLLNLMTLAASLKLFAQTADFDSYARAQETLKIIEKLYAVRDGNNLFRETYPYDDAYNASYLGGGADSNKSNPYAYLWPFSGSLSAYTALLEKSHDAGVRKHLDDFILPGLEQYYDKRQPAAYASYINSAPLSDRFYDDNIWLGIDFLDLYLHTKEKSYLDKANEIWDFVESGMDNKLGGGIYWCEQRKESKNTCSNAPAVVYLLKLYEATDSTHYLNKAKSLYEWTKNNLQDSSDRLYWDNINLSGKIDKTKYPYNTGQMIQAGALLYKLTKEQQYLQDAQKSALGGFTYFFDASKSKEKGLLYPLLKRSDNWFIAVMLRGYVELYHQDQNKQYVDVFNANLAHAWENMRDEDGLFGKDWLGNEETAIGKRWILDQFAIAEMYARLTRL</sequence>
<feature type="chain" id="PRO_5022884566" evidence="1">
    <location>
        <begin position="23"/>
        <end position="396"/>
    </location>
</feature>
<dbReference type="PIRSF" id="PIRSF021505">
    <property type="entry name" value="O_gly_hdrol"/>
    <property type="match status" value="1"/>
</dbReference>
<dbReference type="AlphaFoldDB" id="A0A5D4HDN2"/>
<feature type="signal peptide" evidence="1">
    <location>
        <begin position="1"/>
        <end position="22"/>
    </location>
</feature>
<accession>A0A5D4HDN2</accession>
<dbReference type="Proteomes" id="UP000322362">
    <property type="component" value="Unassembled WGS sequence"/>
</dbReference>
<dbReference type="InterPro" id="IPR008928">
    <property type="entry name" value="6-hairpin_glycosidase_sf"/>
</dbReference>
<dbReference type="Pfam" id="PF03663">
    <property type="entry name" value="Glyco_hydro_76"/>
    <property type="match status" value="1"/>
</dbReference>
<dbReference type="InterPro" id="IPR014512">
    <property type="entry name" value="O_gly_hydro"/>
</dbReference>
<gene>
    <name evidence="2" type="ORF">FXV77_00605</name>
</gene>
<dbReference type="InterPro" id="IPR005198">
    <property type="entry name" value="Glyco_hydro_76"/>
</dbReference>
<evidence type="ECO:0000256" key="1">
    <source>
        <dbReference type="SAM" id="SignalP"/>
    </source>
</evidence>
<dbReference type="EMBL" id="VTAV01000001">
    <property type="protein sequence ID" value="TYR38482.1"/>
    <property type="molecule type" value="Genomic_DNA"/>
</dbReference>
<protein>
    <submittedName>
        <fullName evidence="2">Alpha-1,6-mannanase</fullName>
    </submittedName>
</protein>
<keyword evidence="1" id="KW-0732">Signal</keyword>
<dbReference type="SUPFAM" id="SSF48208">
    <property type="entry name" value="Six-hairpin glycosidases"/>
    <property type="match status" value="1"/>
</dbReference>
<proteinExistence type="predicted"/>
<reference evidence="2 3" key="1">
    <citation type="submission" date="2019-08" db="EMBL/GenBank/DDBJ databases">
        <title>Phlebobacter frassis gen. nov. sp. nov., a new member of family Sphingobacteriaceae isolated from sand fly rearing media.</title>
        <authorList>
            <person name="Kakumanu M.L."/>
            <person name="Marayati B.F."/>
            <person name="Wada-Katsumata A."/>
            <person name="Wasserberg G."/>
            <person name="Schal C."/>
            <person name="Apperson C.S."/>
            <person name="Ponnusamy L."/>
        </authorList>
    </citation>
    <scope>NUCLEOTIDE SEQUENCE [LARGE SCALE GENOMIC DNA]</scope>
    <source>
        <strain evidence="2 3">SSI9</strain>
    </source>
</reference>
<comment type="caution">
    <text evidence="2">The sequence shown here is derived from an EMBL/GenBank/DDBJ whole genome shotgun (WGS) entry which is preliminary data.</text>
</comment>
<name>A0A5D4HDN2_9SPHI</name>
<dbReference type="InterPro" id="IPR053169">
    <property type="entry name" value="MUG_Protein"/>
</dbReference>
<keyword evidence="3" id="KW-1185">Reference proteome</keyword>
<dbReference type="Gene3D" id="1.50.10.20">
    <property type="match status" value="1"/>
</dbReference>
<dbReference type="PANTHER" id="PTHR47791">
    <property type="entry name" value="MEIOTICALLY UP-REGULATED GENE 191 PROTEIN"/>
    <property type="match status" value="1"/>
</dbReference>
<dbReference type="GO" id="GO:0005975">
    <property type="term" value="P:carbohydrate metabolic process"/>
    <property type="evidence" value="ECO:0007669"/>
    <property type="project" value="InterPro"/>
</dbReference>